<name>Q5P226_AROAE</name>
<reference evidence="1 2" key="1">
    <citation type="journal article" date="2005" name="Arch. Microbiol.">
        <title>The genome sequence of an anaerobic aromatic-degrading denitrifying bacterium, strain EbN1.</title>
        <authorList>
            <person name="Rabus R."/>
            <person name="Kube M."/>
            <person name="Heider J."/>
            <person name="Beck A."/>
            <person name="Heitmann K."/>
            <person name="Widdel F."/>
            <person name="Reinhardt R."/>
        </authorList>
    </citation>
    <scope>NUCLEOTIDE SEQUENCE [LARGE SCALE GENOMIC DNA]</scope>
    <source>
        <strain evidence="1 2">EbN1</strain>
    </source>
</reference>
<dbReference type="Proteomes" id="UP000006552">
    <property type="component" value="Chromosome"/>
</dbReference>
<accession>Q5P226</accession>
<evidence type="ECO:0000313" key="2">
    <source>
        <dbReference type="Proteomes" id="UP000006552"/>
    </source>
</evidence>
<dbReference type="EMBL" id="CR555306">
    <property type="protein sequence ID" value="CAI08638.1"/>
    <property type="molecule type" value="Genomic_DNA"/>
</dbReference>
<proteinExistence type="predicted"/>
<dbReference type="STRING" id="76114.ebA4441"/>
<gene>
    <name evidence="1" type="ORF">ebA4441</name>
</gene>
<dbReference type="HOGENOM" id="CLU_2393472_0_0_4"/>
<organism evidence="1 2">
    <name type="scientific">Aromatoleum aromaticum (strain DSM 19018 / LMG 30748 / EbN1)</name>
    <name type="common">Azoarcus sp. (strain EbN1)</name>
    <dbReference type="NCBI Taxonomy" id="76114"/>
    <lineage>
        <taxon>Bacteria</taxon>
        <taxon>Pseudomonadati</taxon>
        <taxon>Pseudomonadota</taxon>
        <taxon>Betaproteobacteria</taxon>
        <taxon>Rhodocyclales</taxon>
        <taxon>Rhodocyclaceae</taxon>
        <taxon>Aromatoleum</taxon>
    </lineage>
</organism>
<dbReference type="AlphaFoldDB" id="Q5P226"/>
<sequence>MASIQAKKFMWLIPGPSCLQPDSAGPEHRFPAGAPAVRQLAEFPDSVSAGWRRVDTVPAPVRARLLRFPFPEQSLRVRQWRIRRILAQLGPWP</sequence>
<dbReference type="KEGG" id="eba:ebA4441"/>
<evidence type="ECO:0000313" key="1">
    <source>
        <dbReference type="EMBL" id="CAI08638.1"/>
    </source>
</evidence>
<protein>
    <submittedName>
        <fullName evidence="1">Uncharacterized protein</fullName>
    </submittedName>
</protein>
<keyword evidence="2" id="KW-1185">Reference proteome</keyword>